<protein>
    <submittedName>
        <fullName evidence="2">Sterol carrier protein</fullName>
    </submittedName>
</protein>
<feature type="domain" description="SCP2" evidence="1">
    <location>
        <begin position="136"/>
        <end position="223"/>
    </location>
</feature>
<dbReference type="RefSeq" id="WP_097380275.1">
    <property type="nucleotide sequence ID" value="NZ_NXNI01000001.1"/>
</dbReference>
<reference evidence="2 3" key="1">
    <citation type="submission" date="2017-09" db="EMBL/GenBank/DDBJ databases">
        <title>Genome sequences of Natrinema ejinorence JCM 13890T.</title>
        <authorList>
            <person name="Roh S.W."/>
            <person name="Kim Y.B."/>
            <person name="Kim J.Y."/>
        </authorList>
    </citation>
    <scope>NUCLEOTIDE SEQUENCE [LARGE SCALE GENOMIC DNA]</scope>
    <source>
        <strain evidence="2 3">JCM 13890</strain>
    </source>
</reference>
<evidence type="ECO:0000313" key="2">
    <source>
        <dbReference type="EMBL" id="PCR91333.1"/>
    </source>
</evidence>
<dbReference type="OrthoDB" id="51304at2157"/>
<dbReference type="Proteomes" id="UP000219689">
    <property type="component" value="Unassembled WGS sequence"/>
</dbReference>
<gene>
    <name evidence="2" type="ORF">CP557_12835</name>
</gene>
<sequence length="241" mass="26754">MSTQRVRPIEQYFPTEPWLEQYRRAINENDDYADRSEGWGVDFDGSFVFQIKDVPLETTTLAGLPPEIVDAIEDELSDRSADAIEPIVEAAPADVRERIDAREGALEDRLTAELCRTTIADLPARTWPELLTAGPDILEDLTGQAAANVVDGTIYSYLDLYDGECRGVEVLTEPDEHEYGFRLAGEYETWTKLVRGDGGIVDMLMAGELELDGDIQRLLQYSDAAVGLADVAAAVDSRFLF</sequence>
<keyword evidence="3" id="KW-1185">Reference proteome</keyword>
<proteinExistence type="predicted"/>
<dbReference type="AlphaFoldDB" id="A0A2A5QX27"/>
<name>A0A2A5QX27_9EURY</name>
<organism evidence="2 3">
    <name type="scientific">Natrinema ejinorense</name>
    <dbReference type="NCBI Taxonomy" id="373386"/>
    <lineage>
        <taxon>Archaea</taxon>
        <taxon>Methanobacteriati</taxon>
        <taxon>Methanobacteriota</taxon>
        <taxon>Stenosarchaea group</taxon>
        <taxon>Halobacteria</taxon>
        <taxon>Halobacteriales</taxon>
        <taxon>Natrialbaceae</taxon>
        <taxon>Natrinema</taxon>
    </lineage>
</organism>
<dbReference type="Gene3D" id="3.30.1050.10">
    <property type="entry name" value="SCP2 sterol-binding domain"/>
    <property type="match status" value="1"/>
</dbReference>
<dbReference type="Pfam" id="PF02036">
    <property type="entry name" value="SCP2"/>
    <property type="match status" value="1"/>
</dbReference>
<dbReference type="InterPro" id="IPR003033">
    <property type="entry name" value="SCP2_sterol-bd_dom"/>
</dbReference>
<evidence type="ECO:0000313" key="3">
    <source>
        <dbReference type="Proteomes" id="UP000219689"/>
    </source>
</evidence>
<dbReference type="SUPFAM" id="SSF55718">
    <property type="entry name" value="SCP-like"/>
    <property type="match status" value="1"/>
</dbReference>
<comment type="caution">
    <text evidence="2">The sequence shown here is derived from an EMBL/GenBank/DDBJ whole genome shotgun (WGS) entry which is preliminary data.</text>
</comment>
<dbReference type="InterPro" id="IPR036527">
    <property type="entry name" value="SCP2_sterol-bd_dom_sf"/>
</dbReference>
<dbReference type="EMBL" id="NXNI01000001">
    <property type="protein sequence ID" value="PCR91333.1"/>
    <property type="molecule type" value="Genomic_DNA"/>
</dbReference>
<accession>A0A2A5QX27</accession>
<evidence type="ECO:0000259" key="1">
    <source>
        <dbReference type="Pfam" id="PF02036"/>
    </source>
</evidence>